<evidence type="ECO:0008006" key="3">
    <source>
        <dbReference type="Google" id="ProtNLM"/>
    </source>
</evidence>
<sequence>MATALGLFSEMHELGILPDGSGWVVLLGDVKMWGVDQVRSSCSELATPGHGQQLHAEAIKAGLAQYAVAVISIFSRYGCLEDSLKVKVQIDVLMCAGHVL</sequence>
<dbReference type="AlphaFoldDB" id="A0AAW1XQ38"/>
<dbReference type="Proteomes" id="UP001457282">
    <property type="component" value="Unassembled WGS sequence"/>
</dbReference>
<gene>
    <name evidence="1" type="ORF">M0R45_014884</name>
</gene>
<name>A0AAW1XQ38_RUBAR</name>
<organism evidence="1 2">
    <name type="scientific">Rubus argutus</name>
    <name type="common">Southern blackberry</name>
    <dbReference type="NCBI Taxonomy" id="59490"/>
    <lineage>
        <taxon>Eukaryota</taxon>
        <taxon>Viridiplantae</taxon>
        <taxon>Streptophyta</taxon>
        <taxon>Embryophyta</taxon>
        <taxon>Tracheophyta</taxon>
        <taxon>Spermatophyta</taxon>
        <taxon>Magnoliopsida</taxon>
        <taxon>eudicotyledons</taxon>
        <taxon>Gunneridae</taxon>
        <taxon>Pentapetalae</taxon>
        <taxon>rosids</taxon>
        <taxon>fabids</taxon>
        <taxon>Rosales</taxon>
        <taxon>Rosaceae</taxon>
        <taxon>Rosoideae</taxon>
        <taxon>Rosoideae incertae sedis</taxon>
        <taxon>Rubus</taxon>
    </lineage>
</organism>
<evidence type="ECO:0000313" key="2">
    <source>
        <dbReference type="Proteomes" id="UP001457282"/>
    </source>
</evidence>
<comment type="caution">
    <text evidence="1">The sequence shown here is derived from an EMBL/GenBank/DDBJ whole genome shotgun (WGS) entry which is preliminary data.</text>
</comment>
<reference evidence="1 2" key="1">
    <citation type="journal article" date="2023" name="G3 (Bethesda)">
        <title>A chromosome-length genome assembly and annotation of blackberry (Rubus argutus, cv. 'Hillquist').</title>
        <authorList>
            <person name="Bruna T."/>
            <person name="Aryal R."/>
            <person name="Dudchenko O."/>
            <person name="Sargent D.J."/>
            <person name="Mead D."/>
            <person name="Buti M."/>
            <person name="Cavallini A."/>
            <person name="Hytonen T."/>
            <person name="Andres J."/>
            <person name="Pham M."/>
            <person name="Weisz D."/>
            <person name="Mascagni F."/>
            <person name="Usai G."/>
            <person name="Natali L."/>
            <person name="Bassil N."/>
            <person name="Fernandez G.E."/>
            <person name="Lomsadze A."/>
            <person name="Armour M."/>
            <person name="Olukolu B."/>
            <person name="Poorten T."/>
            <person name="Britton C."/>
            <person name="Davik J."/>
            <person name="Ashrafi H."/>
            <person name="Aiden E.L."/>
            <person name="Borodovsky M."/>
            <person name="Worthington M."/>
        </authorList>
    </citation>
    <scope>NUCLEOTIDE SEQUENCE [LARGE SCALE GENOMIC DNA]</scope>
    <source>
        <strain evidence="1">PI 553951</strain>
    </source>
</reference>
<evidence type="ECO:0000313" key="1">
    <source>
        <dbReference type="EMBL" id="KAK9938128.1"/>
    </source>
</evidence>
<keyword evidence="2" id="KW-1185">Reference proteome</keyword>
<protein>
    <recommendedName>
        <fullName evidence="3">Pentatricopeptide repeat-containing protein</fullName>
    </recommendedName>
</protein>
<accession>A0AAW1XQ38</accession>
<proteinExistence type="predicted"/>
<dbReference type="EMBL" id="JBEDUW010000003">
    <property type="protein sequence ID" value="KAK9938128.1"/>
    <property type="molecule type" value="Genomic_DNA"/>
</dbReference>